<keyword evidence="1" id="KW-0175">Coiled coil</keyword>
<feature type="compositionally biased region" description="Polar residues" evidence="2">
    <location>
        <begin position="71"/>
        <end position="82"/>
    </location>
</feature>
<organism evidence="5 6">
    <name type="scientific">Ceratopteris richardii</name>
    <name type="common">Triangle waterfern</name>
    <dbReference type="NCBI Taxonomy" id="49495"/>
    <lineage>
        <taxon>Eukaryota</taxon>
        <taxon>Viridiplantae</taxon>
        <taxon>Streptophyta</taxon>
        <taxon>Embryophyta</taxon>
        <taxon>Tracheophyta</taxon>
        <taxon>Polypodiopsida</taxon>
        <taxon>Polypodiidae</taxon>
        <taxon>Polypodiales</taxon>
        <taxon>Pteridineae</taxon>
        <taxon>Pteridaceae</taxon>
        <taxon>Parkerioideae</taxon>
        <taxon>Ceratopteris</taxon>
    </lineage>
</organism>
<dbReference type="GO" id="GO:0080188">
    <property type="term" value="P:gene silencing by siRNA-directed DNA methylation"/>
    <property type="evidence" value="ECO:0007669"/>
    <property type="project" value="InterPro"/>
</dbReference>
<gene>
    <name evidence="5" type="ORF">KP509_38G047000</name>
</gene>
<dbReference type="Pfam" id="PF03468">
    <property type="entry name" value="XS"/>
    <property type="match status" value="1"/>
</dbReference>
<dbReference type="InterPro" id="IPR038588">
    <property type="entry name" value="XS_domain_sf"/>
</dbReference>
<feature type="domain" description="XS" evidence="3">
    <location>
        <begin position="121"/>
        <end position="240"/>
    </location>
</feature>
<dbReference type="Pfam" id="PF03469">
    <property type="entry name" value="XH"/>
    <property type="match status" value="1"/>
</dbReference>
<name>A0A8T2Q4H0_CERRI</name>
<reference evidence="5" key="1">
    <citation type="submission" date="2021-08" db="EMBL/GenBank/DDBJ databases">
        <title>WGS assembly of Ceratopteris richardii.</title>
        <authorList>
            <person name="Marchant D.B."/>
            <person name="Chen G."/>
            <person name="Jenkins J."/>
            <person name="Shu S."/>
            <person name="Leebens-Mack J."/>
            <person name="Grimwood J."/>
            <person name="Schmutz J."/>
            <person name="Soltis P."/>
            <person name="Soltis D."/>
            <person name="Chen Z.-H."/>
        </authorList>
    </citation>
    <scope>NUCLEOTIDE SEQUENCE</scope>
    <source>
        <strain evidence="5">Whitten #5841</strain>
        <tissue evidence="5">Leaf</tissue>
    </source>
</reference>
<dbReference type="InterPro" id="IPR005379">
    <property type="entry name" value="FDM1-5/IDN2_XH"/>
</dbReference>
<evidence type="ECO:0000259" key="3">
    <source>
        <dbReference type="Pfam" id="PF03468"/>
    </source>
</evidence>
<feature type="domain" description="Factor of DNA methylation 1-5/IDN2" evidence="4">
    <location>
        <begin position="436"/>
        <end position="562"/>
    </location>
</feature>
<feature type="coiled-coil region" evidence="1">
    <location>
        <begin position="280"/>
        <end position="371"/>
    </location>
</feature>
<accession>A0A8T2Q4H0</accession>
<evidence type="ECO:0008006" key="7">
    <source>
        <dbReference type="Google" id="ProtNLM"/>
    </source>
</evidence>
<protein>
    <recommendedName>
        <fullName evidence="7">Factor of DNA methylation 1-5/IDN2 domain-containing protein</fullName>
    </recommendedName>
</protein>
<proteinExistence type="predicted"/>
<dbReference type="EMBL" id="CM035443">
    <property type="protein sequence ID" value="KAH7278569.1"/>
    <property type="molecule type" value="Genomic_DNA"/>
</dbReference>
<dbReference type="InterPro" id="IPR045177">
    <property type="entry name" value="FDM1-5/IDN2"/>
</dbReference>
<keyword evidence="6" id="KW-1185">Reference proteome</keyword>
<dbReference type="AlphaFoldDB" id="A0A8T2Q4H0"/>
<evidence type="ECO:0000259" key="4">
    <source>
        <dbReference type="Pfam" id="PF03469"/>
    </source>
</evidence>
<dbReference type="Gene3D" id="3.30.70.2890">
    <property type="entry name" value="XS domain"/>
    <property type="match status" value="1"/>
</dbReference>
<dbReference type="InterPro" id="IPR005380">
    <property type="entry name" value="XS_domain"/>
</dbReference>
<sequence>MKRSSYAEISVKFPQKCPFCPNQSRRMFDEIGLFQHAIAVSRCNPNVLVVNSHIALLNDLRAVMNKNLQTQNAFQSRSNSKSDSVERKNQTPHSQGTHNIMGEPSTGIKHLRQSNQSNEVKVVWPWMGILMNVDHKELFGCGNNVNAKENDLNANCIDKFWNLDLKSHFSHLNPRSIHPLWNRGLLILDFGGDLLGLLDAENFAKTFIQRGKGKANFNAVEGPARKEEMFGWIADEDDYKLCNDVGEFLRKRGTLRVLPHPSHSWSEQHDHIFRLLQTRIQEKNGKLIELLNQVFDLERRVWHAENERVLAESNTLLKELKNKQVLHTIYENAEKIMKKSKDDLLEEKDKLNSLQTELNDLKKKSSILEEKGVQDSSDDTIIQQLIDAVEEKEGLQHMVEKLIYKEREANDRIQNALKVSVEVLKIKGNHESIGLKQVGALNDKPWLMACQILFKDHEDGWQVRCKELMSRWENELRDPSWYPFKVMKIDDGKHEEVIDAQDKRLCELRTEYGSAVYMTVVDALYELREFNPSGRYPIQIPWNYEQGRAAQLDEIISYLAANDNLGKKRKSSSEV</sequence>
<dbReference type="Proteomes" id="UP000825935">
    <property type="component" value="Chromosome 38"/>
</dbReference>
<evidence type="ECO:0000256" key="1">
    <source>
        <dbReference type="SAM" id="Coils"/>
    </source>
</evidence>
<evidence type="ECO:0000256" key="2">
    <source>
        <dbReference type="SAM" id="MobiDB-lite"/>
    </source>
</evidence>
<comment type="caution">
    <text evidence="5">The sequence shown here is derived from an EMBL/GenBank/DDBJ whole genome shotgun (WGS) entry which is preliminary data.</text>
</comment>
<dbReference type="PANTHER" id="PTHR21596">
    <property type="entry name" value="RIBONUCLEASE P SUBUNIT P38"/>
    <property type="match status" value="1"/>
</dbReference>
<dbReference type="OMA" id="HEQLDRK"/>
<evidence type="ECO:0000313" key="6">
    <source>
        <dbReference type="Proteomes" id="UP000825935"/>
    </source>
</evidence>
<dbReference type="PANTHER" id="PTHR21596:SF3">
    <property type="entry name" value="FACTOR OF DNA METHYLATION 1-RELATED"/>
    <property type="match status" value="1"/>
</dbReference>
<dbReference type="OrthoDB" id="1892195at2759"/>
<feature type="region of interest" description="Disordered" evidence="2">
    <location>
        <begin position="71"/>
        <end position="108"/>
    </location>
</feature>
<evidence type="ECO:0000313" key="5">
    <source>
        <dbReference type="EMBL" id="KAH7278569.1"/>
    </source>
</evidence>